<dbReference type="AlphaFoldDB" id="A0A563EYN5"/>
<dbReference type="InterPro" id="IPR055149">
    <property type="entry name" value="Agl_cat_D2"/>
</dbReference>
<sequence length="713" mass="75943">MFSWRATTVALVVGASIQAAPAASAVGGNGATVPFVEQEAESAAHNGTKIGPDYTQASLASEASNRQAVTLDGGGEYVEFTLTRPANSIVLRYSVPDGSQGTIGVYLNGGKVNNLPVTSKYSWLNTGWIPGQKIHHFFDESRLLLGRDLQTGDRVKVQLDGGISNITVDLADFEQVAGPSTRPANSLSITDYGATPNNGSDDAEAIWQTVLAARSQGREVWIPAGTFEVNRPLAIDQVTIRGAGMWHSVLHSNNPFNNGGQVQGNIRLHDFAVVGEITERNDGQADNAYHGPLGTNSVISGLWMQHLKVGVWTMSGTTTNAVIENNRFLDLTADGLNFNGRVSDSVVRNNFLRNTGDDALAMWSLRGADVRCRFENNTIVQPNLANGIAIYGGQDITVRGNRILDTNALGSGIAISNQAFIYDGTFSPLAGTTTVADNTLIRTGAMNPNWNHPMSAIRIDSYDTEITSPVTVTGNLFQDSPYSAIQVVDGGGQGRQVRNLRVDNNRVDGVGTVVVQIETTGVGDFSNLVATRVGTAGSYNCPYPAGRPPFTINAGAGNSGWDTQWTDCGSWPPVNGGTPPTDGNLARGRATSSTGYVQVYQPSNAVDGDPNTYWESTNHAFPQSITVDLGQPRSVSRLVLKLPAHWGARTQTIAVEGSTGGAYTTLKSSAQYNFSPNTTVTFPASNQRYVRLTVTANTGWPAGQVSEFEVYSS</sequence>
<keyword evidence="1" id="KW-0732">Signal</keyword>
<dbReference type="SMART" id="SM00231">
    <property type="entry name" value="FA58C"/>
    <property type="match status" value="1"/>
</dbReference>
<keyword evidence="4" id="KW-1185">Reference proteome</keyword>
<dbReference type="SUPFAM" id="SSF51126">
    <property type="entry name" value="Pectin lyase-like"/>
    <property type="match status" value="1"/>
</dbReference>
<dbReference type="InterPro" id="IPR008979">
    <property type="entry name" value="Galactose-bd-like_sf"/>
</dbReference>
<dbReference type="InterPro" id="IPR012334">
    <property type="entry name" value="Pectin_lyas_fold"/>
</dbReference>
<gene>
    <name evidence="3" type="ORF">FKR81_10145</name>
</gene>
<comment type="caution">
    <text evidence="3">The sequence shown here is derived from an EMBL/GenBank/DDBJ whole genome shotgun (WGS) entry which is preliminary data.</text>
</comment>
<feature type="domain" description="F5/8 type C" evidence="2">
    <location>
        <begin position="578"/>
        <end position="713"/>
    </location>
</feature>
<accession>A0A563EYN5</accession>
<evidence type="ECO:0000259" key="2">
    <source>
        <dbReference type="PROSITE" id="PS50022"/>
    </source>
</evidence>
<dbReference type="Gene3D" id="2.60.120.260">
    <property type="entry name" value="Galactose-binding domain-like"/>
    <property type="match status" value="2"/>
</dbReference>
<dbReference type="EMBL" id="VOBR01000005">
    <property type="protein sequence ID" value="TWP52652.1"/>
    <property type="molecule type" value="Genomic_DNA"/>
</dbReference>
<feature type="signal peptide" evidence="1">
    <location>
        <begin position="1"/>
        <end position="25"/>
    </location>
</feature>
<evidence type="ECO:0000256" key="1">
    <source>
        <dbReference type="SAM" id="SignalP"/>
    </source>
</evidence>
<evidence type="ECO:0000313" key="3">
    <source>
        <dbReference type="EMBL" id="TWP52652.1"/>
    </source>
</evidence>
<dbReference type="Gene3D" id="2.160.20.10">
    <property type="entry name" value="Single-stranded right-handed beta-helix, Pectin lyase-like"/>
    <property type="match status" value="1"/>
</dbReference>
<dbReference type="SUPFAM" id="SSF49785">
    <property type="entry name" value="Galactose-binding domain-like"/>
    <property type="match status" value="1"/>
</dbReference>
<evidence type="ECO:0000313" key="4">
    <source>
        <dbReference type="Proteomes" id="UP000316639"/>
    </source>
</evidence>
<dbReference type="InterPro" id="IPR033801">
    <property type="entry name" value="CBM6-CBM35-CBM36-like_1"/>
</dbReference>
<proteinExistence type="predicted"/>
<organism evidence="3 4">
    <name type="scientific">Lentzea tibetensis</name>
    <dbReference type="NCBI Taxonomy" id="2591470"/>
    <lineage>
        <taxon>Bacteria</taxon>
        <taxon>Bacillati</taxon>
        <taxon>Actinomycetota</taxon>
        <taxon>Actinomycetes</taxon>
        <taxon>Pseudonocardiales</taxon>
        <taxon>Pseudonocardiaceae</taxon>
        <taxon>Lentzea</taxon>
    </lineage>
</organism>
<dbReference type="Proteomes" id="UP000316639">
    <property type="component" value="Unassembled WGS sequence"/>
</dbReference>
<dbReference type="Pfam" id="PF22816">
    <property type="entry name" value="CatAgl_D2"/>
    <property type="match status" value="1"/>
</dbReference>
<dbReference type="InterPro" id="IPR006626">
    <property type="entry name" value="PbH1"/>
</dbReference>
<dbReference type="InterPro" id="IPR011050">
    <property type="entry name" value="Pectin_lyase_fold/virulence"/>
</dbReference>
<feature type="chain" id="PRO_5038413156" evidence="1">
    <location>
        <begin position="26"/>
        <end position="713"/>
    </location>
</feature>
<dbReference type="CDD" id="cd14490">
    <property type="entry name" value="CBM6-CBM35-CBM36_like_1"/>
    <property type="match status" value="1"/>
</dbReference>
<dbReference type="Pfam" id="PF22633">
    <property type="entry name" value="F5_F8_type_C_2"/>
    <property type="match status" value="1"/>
</dbReference>
<dbReference type="SMART" id="SM00710">
    <property type="entry name" value="PbH1"/>
    <property type="match status" value="8"/>
</dbReference>
<reference evidence="3 4" key="1">
    <citation type="submission" date="2019-07" db="EMBL/GenBank/DDBJ databases">
        <title>Lentzea xizangensis sp. nov., isolated from Qinghai-Tibetan Plateau Soils.</title>
        <authorList>
            <person name="Huang J."/>
        </authorList>
    </citation>
    <scope>NUCLEOTIDE SEQUENCE [LARGE SCALE GENOMIC DNA]</scope>
    <source>
        <strain evidence="3 4">FXJ1.1311</strain>
    </source>
</reference>
<name>A0A563EYN5_9PSEU</name>
<dbReference type="Pfam" id="PF22815">
    <property type="entry name" value="CatAgl_D1"/>
    <property type="match status" value="1"/>
</dbReference>
<dbReference type="OrthoDB" id="5476529at2"/>
<dbReference type="PROSITE" id="PS50022">
    <property type="entry name" value="FA58C_3"/>
    <property type="match status" value="1"/>
</dbReference>
<dbReference type="InterPro" id="IPR000421">
    <property type="entry name" value="FA58C"/>
</dbReference>
<protein>
    <submittedName>
        <fullName evidence="3">Mycodextranase</fullName>
    </submittedName>
</protein>